<dbReference type="PANTHER" id="PTHR38595:SF1">
    <property type="entry name" value="TYPE VI SECRETION SYSTEM COMPONENT TSSE1"/>
    <property type="match status" value="1"/>
</dbReference>
<proteinExistence type="predicted"/>
<dbReference type="PANTHER" id="PTHR38595">
    <property type="entry name" value="CYTOPLASMIC PROTEIN-RELATED"/>
    <property type="match status" value="1"/>
</dbReference>
<dbReference type="EMBL" id="CP041730">
    <property type="protein sequence ID" value="QDQ25439.1"/>
    <property type="molecule type" value="Genomic_DNA"/>
</dbReference>
<dbReference type="NCBIfam" id="TIGR03357">
    <property type="entry name" value="VI_zyme"/>
    <property type="match status" value="1"/>
</dbReference>
<dbReference type="OrthoDB" id="119583at2"/>
<sequence>MAELSSKDRLQPSLLDRLTDLEPEQRHESRESRVLSMRQLRQSVRRDLTHLLNTTHLQSRLDLSDFAPVRQSVLNFGMPELAGKTASGMKSARLAEAIAEAIRVFEPRIMPDSLKVSAINMGDANNCVSYLIEGDLWAQPYPERLYFKTDLDLEVGQVRLHEHTP</sequence>
<dbReference type="InterPro" id="IPR007048">
    <property type="entry name" value="IraD/Gp25-like"/>
</dbReference>
<name>A0A516SBB9_9NEIS</name>
<dbReference type="KEGG" id="cari:FNU76_03190"/>
<dbReference type="Gene3D" id="3.10.450.40">
    <property type="match status" value="1"/>
</dbReference>
<protein>
    <submittedName>
        <fullName evidence="2">Type VI secretion system baseplate subunit TssE</fullName>
    </submittedName>
</protein>
<dbReference type="RefSeq" id="WP_143856364.1">
    <property type="nucleotide sequence ID" value="NZ_CP041730.1"/>
</dbReference>
<evidence type="ECO:0000313" key="2">
    <source>
        <dbReference type="EMBL" id="QDQ25439.1"/>
    </source>
</evidence>
<dbReference type="Proteomes" id="UP000317550">
    <property type="component" value="Chromosome"/>
</dbReference>
<evidence type="ECO:0000313" key="3">
    <source>
        <dbReference type="Proteomes" id="UP000317550"/>
    </source>
</evidence>
<organism evidence="2 3">
    <name type="scientific">Chitinimonas arctica</name>
    <dbReference type="NCBI Taxonomy" id="2594795"/>
    <lineage>
        <taxon>Bacteria</taxon>
        <taxon>Pseudomonadati</taxon>
        <taxon>Pseudomonadota</taxon>
        <taxon>Betaproteobacteria</taxon>
        <taxon>Neisseriales</taxon>
        <taxon>Chitinibacteraceae</taxon>
        <taxon>Chitinimonas</taxon>
    </lineage>
</organism>
<dbReference type="SUPFAM" id="SSF160719">
    <property type="entry name" value="gpW/gp25-like"/>
    <property type="match status" value="1"/>
</dbReference>
<dbReference type="Pfam" id="PF04965">
    <property type="entry name" value="GPW_gp25"/>
    <property type="match status" value="1"/>
</dbReference>
<accession>A0A516SBB9</accession>
<reference evidence="3" key="1">
    <citation type="submission" date="2019-07" db="EMBL/GenBank/DDBJ databases">
        <title>Chitinimonas sp. nov., isolated from Ny-Alesund, arctica soil.</title>
        <authorList>
            <person name="Xu Q."/>
            <person name="Peng F."/>
        </authorList>
    </citation>
    <scope>NUCLEOTIDE SEQUENCE [LARGE SCALE GENOMIC DNA]</scope>
    <source>
        <strain evidence="3">R3-44</strain>
    </source>
</reference>
<dbReference type="InterPro" id="IPR053176">
    <property type="entry name" value="T6SS_TssE1-like"/>
</dbReference>
<dbReference type="InterPro" id="IPR017737">
    <property type="entry name" value="TssE1-like"/>
</dbReference>
<dbReference type="AlphaFoldDB" id="A0A516SBB9"/>
<keyword evidence="3" id="KW-1185">Reference proteome</keyword>
<gene>
    <name evidence="2" type="primary">tssE</name>
    <name evidence="2" type="ORF">FNU76_03190</name>
</gene>
<evidence type="ECO:0000259" key="1">
    <source>
        <dbReference type="Pfam" id="PF04965"/>
    </source>
</evidence>
<feature type="domain" description="IraD/Gp25-like" evidence="1">
    <location>
        <begin position="39"/>
        <end position="140"/>
    </location>
</feature>